<dbReference type="GO" id="GO:0005737">
    <property type="term" value="C:cytoplasm"/>
    <property type="evidence" value="ECO:0007669"/>
    <property type="project" value="UniProtKB-SubCell"/>
</dbReference>
<keyword evidence="6" id="KW-0963">Cytoplasm</keyword>
<name>A0A1E3NLF3_9ASCO</name>
<dbReference type="InterPro" id="IPR037147">
    <property type="entry name" value="Ribosomal_bL28_sf"/>
</dbReference>
<dbReference type="GO" id="GO:1990904">
    <property type="term" value="C:ribonucleoprotein complex"/>
    <property type="evidence" value="ECO:0007669"/>
    <property type="project" value="UniProtKB-KW"/>
</dbReference>
<evidence type="ECO:0000256" key="10">
    <source>
        <dbReference type="ARBA" id="ARBA00023054"/>
    </source>
</evidence>
<comment type="similarity">
    <text evidence="2">Belongs to the bacterial ribosomal protein bL28 family.</text>
</comment>
<evidence type="ECO:0000256" key="3">
    <source>
        <dbReference type="ARBA" id="ARBA00022448"/>
    </source>
</evidence>
<keyword evidence="5" id="KW-0268">Exocytosis</keyword>
<dbReference type="GO" id="GO:0003735">
    <property type="term" value="F:structural constituent of ribosome"/>
    <property type="evidence" value="ECO:0007669"/>
    <property type="project" value="InterPro"/>
</dbReference>
<keyword evidence="8" id="KW-0653">Protein transport</keyword>
<evidence type="ECO:0000256" key="5">
    <source>
        <dbReference type="ARBA" id="ARBA00022483"/>
    </source>
</evidence>
<dbReference type="PANTHER" id="PTHR47219">
    <property type="entry name" value="RAB GTPASE-ACTIVATING PROTEIN 1-LIKE"/>
    <property type="match status" value="1"/>
</dbReference>
<dbReference type="FunFam" id="2.30.170.40:FF:000003">
    <property type="entry name" value="54S ribosomal protein L24"/>
    <property type="match status" value="1"/>
</dbReference>
<feature type="compositionally biased region" description="Basic and acidic residues" evidence="17">
    <location>
        <begin position="23"/>
        <end position="42"/>
    </location>
</feature>
<evidence type="ECO:0000256" key="9">
    <source>
        <dbReference type="ARBA" id="ARBA00022980"/>
    </source>
</evidence>
<comment type="function">
    <text evidence="13">Component of the mitochondrial ribosome (mitoribosome), a dedicated translation machinery responsible for the synthesis of mitochondrial genome-encoded proteins, including at least some of the essential transmembrane subunits of the mitochondrial respiratory chain. The mitoribosomes are attached to the mitochondrial inner membrane and translation products are cotranslationally integrated into the membrane.</text>
</comment>
<keyword evidence="10 16" id="KW-0175">Coiled coil</keyword>
<dbReference type="SMART" id="SM00164">
    <property type="entry name" value="TBC"/>
    <property type="match status" value="1"/>
</dbReference>
<feature type="domain" description="Rab-GAP TBC" evidence="18">
    <location>
        <begin position="333"/>
        <end position="515"/>
    </location>
</feature>
<dbReference type="SUPFAM" id="SSF47923">
    <property type="entry name" value="Ypt/Rab-GAP domain of gyp1p"/>
    <property type="match status" value="2"/>
</dbReference>
<dbReference type="GO" id="GO:0030427">
    <property type="term" value="C:site of polarized growth"/>
    <property type="evidence" value="ECO:0007669"/>
    <property type="project" value="UniProtKB-ARBA"/>
</dbReference>
<organism evidence="19 20">
    <name type="scientific">Pichia membranifaciens NRRL Y-2026</name>
    <dbReference type="NCBI Taxonomy" id="763406"/>
    <lineage>
        <taxon>Eukaryota</taxon>
        <taxon>Fungi</taxon>
        <taxon>Dikarya</taxon>
        <taxon>Ascomycota</taxon>
        <taxon>Saccharomycotina</taxon>
        <taxon>Pichiomycetes</taxon>
        <taxon>Pichiales</taxon>
        <taxon>Pichiaceae</taxon>
        <taxon>Pichia</taxon>
    </lineage>
</organism>
<evidence type="ECO:0000313" key="20">
    <source>
        <dbReference type="Proteomes" id="UP000094455"/>
    </source>
</evidence>
<evidence type="ECO:0000256" key="6">
    <source>
        <dbReference type="ARBA" id="ARBA00022490"/>
    </source>
</evidence>
<gene>
    <name evidence="19" type="ORF">PICMEDRAFT_11907</name>
</gene>
<dbReference type="Gene3D" id="2.30.170.40">
    <property type="entry name" value="Ribosomal protein L28/L24"/>
    <property type="match status" value="1"/>
</dbReference>
<dbReference type="GO" id="GO:0015031">
    <property type="term" value="P:protein transport"/>
    <property type="evidence" value="ECO:0007669"/>
    <property type="project" value="UniProtKB-KW"/>
</dbReference>
<feature type="coiled-coil region" evidence="16">
    <location>
        <begin position="605"/>
        <end position="692"/>
    </location>
</feature>
<dbReference type="AlphaFoldDB" id="A0A1E3NLF3"/>
<dbReference type="GeneID" id="30176542"/>
<dbReference type="GO" id="GO:0006887">
    <property type="term" value="P:exocytosis"/>
    <property type="evidence" value="ECO:0007669"/>
    <property type="project" value="UniProtKB-KW"/>
</dbReference>
<evidence type="ECO:0000256" key="11">
    <source>
        <dbReference type="ARBA" id="ARBA00023274"/>
    </source>
</evidence>
<feature type="compositionally biased region" description="Gly residues" evidence="17">
    <location>
        <begin position="803"/>
        <end position="812"/>
    </location>
</feature>
<feature type="region of interest" description="Disordered" evidence="17">
    <location>
        <begin position="1"/>
        <end position="174"/>
    </location>
</feature>
<accession>A0A1E3NLF3</accession>
<dbReference type="GO" id="GO:0031267">
    <property type="term" value="F:small GTPase binding"/>
    <property type="evidence" value="ECO:0007669"/>
    <property type="project" value="TreeGrafter"/>
</dbReference>
<keyword evidence="9" id="KW-0689">Ribosomal protein</keyword>
<keyword evidence="3" id="KW-0813">Transport</keyword>
<dbReference type="STRING" id="763406.A0A1E3NLF3"/>
<dbReference type="GO" id="GO:0005096">
    <property type="term" value="F:GTPase activator activity"/>
    <property type="evidence" value="ECO:0007669"/>
    <property type="project" value="UniProtKB-KW"/>
</dbReference>
<reference evidence="19 20" key="1">
    <citation type="journal article" date="2016" name="Proc. Natl. Acad. Sci. U.S.A.">
        <title>Comparative genomics of biotechnologically important yeasts.</title>
        <authorList>
            <person name="Riley R."/>
            <person name="Haridas S."/>
            <person name="Wolfe K.H."/>
            <person name="Lopes M.R."/>
            <person name="Hittinger C.T."/>
            <person name="Goeker M."/>
            <person name="Salamov A.A."/>
            <person name="Wisecaver J.H."/>
            <person name="Long T.M."/>
            <person name="Calvey C.H."/>
            <person name="Aerts A.L."/>
            <person name="Barry K.W."/>
            <person name="Choi C."/>
            <person name="Clum A."/>
            <person name="Coughlan A.Y."/>
            <person name="Deshpande S."/>
            <person name="Douglass A.P."/>
            <person name="Hanson S.J."/>
            <person name="Klenk H.-P."/>
            <person name="LaButti K.M."/>
            <person name="Lapidus A."/>
            <person name="Lindquist E.A."/>
            <person name="Lipzen A.M."/>
            <person name="Meier-Kolthoff J.P."/>
            <person name="Ohm R.A."/>
            <person name="Otillar R.P."/>
            <person name="Pangilinan J.L."/>
            <person name="Peng Y."/>
            <person name="Rokas A."/>
            <person name="Rosa C.A."/>
            <person name="Scheuner C."/>
            <person name="Sibirny A.A."/>
            <person name="Slot J.C."/>
            <person name="Stielow J.B."/>
            <person name="Sun H."/>
            <person name="Kurtzman C.P."/>
            <person name="Blackwell M."/>
            <person name="Grigoriev I.V."/>
            <person name="Jeffries T.W."/>
        </authorList>
    </citation>
    <scope>NUCLEOTIDE SEQUENCE [LARGE SCALE GENOMIC DNA]</scope>
    <source>
        <strain evidence="19 20">NRRL Y-2026</strain>
    </source>
</reference>
<evidence type="ECO:0000256" key="7">
    <source>
        <dbReference type="ARBA" id="ARBA00022892"/>
    </source>
</evidence>
<evidence type="ECO:0000256" key="2">
    <source>
        <dbReference type="ARBA" id="ARBA00008760"/>
    </source>
</evidence>
<keyword evidence="4" id="KW-0343">GTPase activation</keyword>
<dbReference type="Gene3D" id="1.10.10.750">
    <property type="entry name" value="Ypt/Rab-GAP domain of gyp1p, domain 1"/>
    <property type="match status" value="1"/>
</dbReference>
<proteinExistence type="inferred from homology"/>
<evidence type="ECO:0000256" key="16">
    <source>
        <dbReference type="SAM" id="Coils"/>
    </source>
</evidence>
<comment type="subcellular location">
    <subcellularLocation>
        <location evidence="1">Cytoplasm</location>
    </subcellularLocation>
</comment>
<evidence type="ECO:0000256" key="12">
    <source>
        <dbReference type="ARBA" id="ARBA00035269"/>
    </source>
</evidence>
<protein>
    <recommendedName>
        <fullName evidence="15">GTPase-activating protein GYP5</fullName>
    </recommendedName>
    <alternativeName>
        <fullName evidence="12">Large ribosomal subunit protein bL28m</fullName>
    </alternativeName>
</protein>
<evidence type="ECO:0000256" key="15">
    <source>
        <dbReference type="ARBA" id="ARBA00072088"/>
    </source>
</evidence>
<feature type="compositionally biased region" description="Acidic residues" evidence="17">
    <location>
        <begin position="54"/>
        <end position="73"/>
    </location>
</feature>
<dbReference type="RefSeq" id="XP_019018063.1">
    <property type="nucleotide sequence ID" value="XM_019159855.1"/>
</dbReference>
<dbReference type="GO" id="GO:0005840">
    <property type="term" value="C:ribosome"/>
    <property type="evidence" value="ECO:0007669"/>
    <property type="project" value="UniProtKB-KW"/>
</dbReference>
<dbReference type="PANTHER" id="PTHR47219:SF9">
    <property type="entry name" value="GTPASE ACTIVATING PROTEIN AND CENTROSOME-ASSOCIATED, ISOFORM B"/>
    <property type="match status" value="1"/>
</dbReference>
<dbReference type="Gene3D" id="1.10.8.270">
    <property type="entry name" value="putative rabgap domain of human tbc1 domain family member 14 like domains"/>
    <property type="match status" value="1"/>
</dbReference>
<evidence type="ECO:0000256" key="4">
    <source>
        <dbReference type="ARBA" id="ARBA00022468"/>
    </source>
</evidence>
<dbReference type="OrthoDB" id="295078at2759"/>
<keyword evidence="20" id="KW-1185">Reference proteome</keyword>
<feature type="coiled-coil region" evidence="16">
    <location>
        <begin position="720"/>
        <end position="747"/>
    </location>
</feature>
<dbReference type="InterPro" id="IPR000195">
    <property type="entry name" value="Rab-GAP-TBC_dom"/>
</dbReference>
<evidence type="ECO:0000256" key="8">
    <source>
        <dbReference type="ARBA" id="ARBA00022927"/>
    </source>
</evidence>
<dbReference type="Pfam" id="PF23436">
    <property type="entry name" value="RabGap-TBC_2"/>
    <property type="match status" value="1"/>
</dbReference>
<dbReference type="EMBL" id="KV454003">
    <property type="protein sequence ID" value="ODQ46950.1"/>
    <property type="molecule type" value="Genomic_DNA"/>
</dbReference>
<feature type="compositionally biased region" description="Polar residues" evidence="17">
    <location>
        <begin position="125"/>
        <end position="134"/>
    </location>
</feature>
<evidence type="ECO:0000256" key="17">
    <source>
        <dbReference type="SAM" id="MobiDB-lite"/>
    </source>
</evidence>
<dbReference type="SUPFAM" id="SSF143800">
    <property type="entry name" value="L28p-like"/>
    <property type="match status" value="1"/>
</dbReference>
<dbReference type="Gene3D" id="1.10.472.80">
    <property type="entry name" value="Ypt/Rab-GAP domain of gyp1p, domain 3"/>
    <property type="match status" value="1"/>
</dbReference>
<dbReference type="InterPro" id="IPR035969">
    <property type="entry name" value="Rab-GAP_TBC_sf"/>
</dbReference>
<comment type="similarity">
    <text evidence="14">Belongs to the GYP5 family.</text>
</comment>
<feature type="compositionally biased region" description="Basic and acidic residues" evidence="17">
    <location>
        <begin position="793"/>
        <end position="802"/>
    </location>
</feature>
<dbReference type="InterPro" id="IPR026569">
    <property type="entry name" value="Ribosomal_bL28"/>
</dbReference>
<evidence type="ECO:0000313" key="19">
    <source>
        <dbReference type="EMBL" id="ODQ46950.1"/>
    </source>
</evidence>
<dbReference type="FunFam" id="1.10.472.80:FF:000044">
    <property type="entry name" value="GTPase-activating protein GYP5"/>
    <property type="match status" value="1"/>
</dbReference>
<evidence type="ECO:0000256" key="14">
    <source>
        <dbReference type="ARBA" id="ARBA00061661"/>
    </source>
</evidence>
<evidence type="ECO:0000256" key="1">
    <source>
        <dbReference type="ARBA" id="ARBA00004496"/>
    </source>
</evidence>
<dbReference type="PROSITE" id="PS50086">
    <property type="entry name" value="TBC_RABGAP"/>
    <property type="match status" value="1"/>
</dbReference>
<dbReference type="InterPro" id="IPR034704">
    <property type="entry name" value="Ribosomal_bL28/bL31-like_sf"/>
</dbReference>
<dbReference type="InterPro" id="IPR050302">
    <property type="entry name" value="Rab_GAP_TBC_domain"/>
</dbReference>
<dbReference type="Pfam" id="PF00830">
    <property type="entry name" value="Ribosomal_L28"/>
    <property type="match status" value="1"/>
</dbReference>
<feature type="compositionally biased region" description="Basic and acidic residues" evidence="17">
    <location>
        <begin position="102"/>
        <end position="120"/>
    </location>
</feature>
<evidence type="ECO:0000256" key="13">
    <source>
        <dbReference type="ARBA" id="ARBA00037226"/>
    </source>
</evidence>
<sequence>MSGETPATGMPETTEGANSQQSFHDDSLQRGGHDHGNKDSDSRSTTPSFADAADQMEAEAQDNGGDGDGESIDFLDNYIPSESAETAKVKEVSIDDVDEPGTGEKEHVQEVEQTQEEAKPEVAGNNESTTTLTKATEEQPAVASLEVPQTKDGAENAGASASADEKDSLPTSVSIGDMESIDSEEQGSVIHHETPHATTIAAAAAAVSPKVSIEESKPEEEKPSPKWFSFEEPDFDQAIQNITSPQNMNLAYHRFQDNEHELELKSTNDKSDVKNSRNSLKKTFNEIKTGVTVTQNDALINGINWEFWSEVFNDYSSIVKNKQNELKINITNGVPKEIRGMVWQIICDSNSMKLKEFFINTKDIKSDFEKLIKRDLARTSFIKDSAIKEKIDDLFNIIKTYSLYDEEVGYTQGMAFITVPLLMNMESDEAFCMLVRLMFTYGFREFYLPDMPGLHLRIYQFDRLIEDTIPELHLHLKNQKIKSSMYAIQWFLTLFAYKFPLDMVLRIYDVVVAEGLESLLKFALNLMIKNKDHLLKLGFDDLLDFLKEKLFYYYLAVPDSSREKDKGETEQEEEEQAGESNTYQIDRFIKDSMEINILPITLNKYSAEFDEIDKLEKQREKQVKELQAKNGLLTKEIRKIEASYALLNKEHVEIATEMVNGKVKIGALEEDNKNSREEIEKLRTRLENLTSQKSGGERVDFSGQLSQGLDKEIQNAMDINLKVMDQNRILEDTLAKLEEENQVLNSTSHKMRPAKLGSMFGLKKGGKLCYLTLSCYGADASIFSFFPEEGSRSREAEKDAEVGRGGCGTGGGRRTRGSTSQNREMMMMDSVRAFCQSAQSGVRAFSTSVSSNARAYKSVVNRQLKQKPEYKVGDARPNKLWVPKEVSKYPEYPYGEARIFRRADRGLYGGQVITFGNKISEMRNHNRRTWLPNVVVKTLWSAALNRMIRMRLTARVLRTITKEGGLDNYVTKDKAARVKELGIFGWHLRYDVLRARDAAARPPAYEVVKRDDGSEAKVFFRGEYRGAPIQLAVGKRKLLETLYPAVKQNTVGELKFGQFNVPRAANSIEEILKECEALNVDLSGCTV</sequence>
<feature type="region of interest" description="Disordered" evidence="17">
    <location>
        <begin position="793"/>
        <end position="819"/>
    </location>
</feature>
<dbReference type="Proteomes" id="UP000094455">
    <property type="component" value="Unassembled WGS sequence"/>
</dbReference>
<keyword evidence="7" id="KW-0931">ER-Golgi transport</keyword>
<keyword evidence="11" id="KW-0687">Ribonucleoprotein</keyword>
<evidence type="ECO:0000259" key="18">
    <source>
        <dbReference type="PROSITE" id="PS50086"/>
    </source>
</evidence>